<dbReference type="PROSITE" id="PS51257">
    <property type="entry name" value="PROKAR_LIPOPROTEIN"/>
    <property type="match status" value="1"/>
</dbReference>
<accession>A0A849A4B0</accession>
<comment type="caution">
    <text evidence="3">The sequence shown here is derived from an EMBL/GenBank/DDBJ whole genome shotgun (WGS) entry which is preliminary data.</text>
</comment>
<reference evidence="3 4" key="1">
    <citation type="submission" date="2020-05" db="EMBL/GenBank/DDBJ databases">
        <title>Nakamurella sp. DB0629 isolated from air conditioner.</title>
        <authorList>
            <person name="Kim D.H."/>
            <person name="Kim D.-U."/>
        </authorList>
    </citation>
    <scope>NUCLEOTIDE SEQUENCE [LARGE SCALE GENOMIC DNA]</scope>
    <source>
        <strain evidence="3 4">DB0629</strain>
    </source>
</reference>
<feature type="region of interest" description="Disordered" evidence="1">
    <location>
        <begin position="21"/>
        <end position="107"/>
    </location>
</feature>
<dbReference type="AlphaFoldDB" id="A0A849A4B0"/>
<feature type="signal peptide" evidence="2">
    <location>
        <begin position="1"/>
        <end position="19"/>
    </location>
</feature>
<organism evidence="3 4">
    <name type="scientific">Nakamurella aerolata</name>
    <dbReference type="NCBI Taxonomy" id="1656892"/>
    <lineage>
        <taxon>Bacteria</taxon>
        <taxon>Bacillati</taxon>
        <taxon>Actinomycetota</taxon>
        <taxon>Actinomycetes</taxon>
        <taxon>Nakamurellales</taxon>
        <taxon>Nakamurellaceae</taxon>
        <taxon>Nakamurella</taxon>
    </lineage>
</organism>
<sequence>MKRMTGVVAAAAAATFILAGCSNDTSGNASGESPTTNQQTTNEQTGTEQTTDTNAGDGADASGDTTADGEDTAGAGSDTTAGGEDTAGSDATGAMGSAAPTTTVGAGAEADEATVGWFTTYCEGIKPGLDEVKNIGSAASGGSTDPKAMMTKMGGTFENMGKAFTDTATALKDKPAPTFSGGENFATTAIDALTQVGGKMTETADAMKSGDVAKLSEMQTTMSELSKVFSGMSADPAATKVIQSIPACKNLTSSMGG</sequence>
<gene>
    <name evidence="3" type="ORF">HKD39_04020</name>
</gene>
<evidence type="ECO:0000256" key="1">
    <source>
        <dbReference type="SAM" id="MobiDB-lite"/>
    </source>
</evidence>
<dbReference type="EMBL" id="JABEND010000002">
    <property type="protein sequence ID" value="NNG34897.1"/>
    <property type="molecule type" value="Genomic_DNA"/>
</dbReference>
<keyword evidence="4" id="KW-1185">Reference proteome</keyword>
<evidence type="ECO:0000313" key="3">
    <source>
        <dbReference type="EMBL" id="NNG34897.1"/>
    </source>
</evidence>
<proteinExistence type="predicted"/>
<protein>
    <submittedName>
        <fullName evidence="3">Uncharacterized protein</fullName>
    </submittedName>
</protein>
<dbReference type="Proteomes" id="UP000562984">
    <property type="component" value="Unassembled WGS sequence"/>
</dbReference>
<feature type="compositionally biased region" description="Polar residues" evidence="1">
    <location>
        <begin position="22"/>
        <end position="34"/>
    </location>
</feature>
<keyword evidence="2" id="KW-0732">Signal</keyword>
<feature type="chain" id="PRO_5038379966" evidence="2">
    <location>
        <begin position="20"/>
        <end position="257"/>
    </location>
</feature>
<dbReference type="RefSeq" id="WP_171198559.1">
    <property type="nucleotide sequence ID" value="NZ_JABEND010000002.1"/>
</dbReference>
<feature type="compositionally biased region" description="Low complexity" evidence="1">
    <location>
        <begin position="35"/>
        <end position="94"/>
    </location>
</feature>
<name>A0A849A4B0_9ACTN</name>
<evidence type="ECO:0000256" key="2">
    <source>
        <dbReference type="SAM" id="SignalP"/>
    </source>
</evidence>
<evidence type="ECO:0000313" key="4">
    <source>
        <dbReference type="Proteomes" id="UP000562984"/>
    </source>
</evidence>